<dbReference type="RefSeq" id="XP_013229956.1">
    <property type="nucleotide sequence ID" value="XM_013374502.1"/>
</dbReference>
<dbReference type="GeneID" id="25253390"/>
<proteinExistence type="predicted"/>
<reference evidence="2" key="1">
    <citation type="submission" date="2013-10" db="EMBL/GenBank/DDBJ databases">
        <title>Genomic analysis of the causative agents of coccidiosis in chickens.</title>
        <authorList>
            <person name="Reid A.J."/>
            <person name="Blake D."/>
            <person name="Billington K."/>
            <person name="Browne H."/>
            <person name="Dunn M."/>
            <person name="Hung S."/>
            <person name="Kawahara F."/>
            <person name="Miranda-Saavedra D."/>
            <person name="Mourier T."/>
            <person name="Nagra H."/>
            <person name="Otto T.D."/>
            <person name="Rawlings N."/>
            <person name="Sanchez A."/>
            <person name="Sanders M."/>
            <person name="Subramaniam C."/>
            <person name="Tay Y."/>
            <person name="Dear P."/>
            <person name="Doerig C."/>
            <person name="Gruber A."/>
            <person name="Parkinson J."/>
            <person name="Shirley M."/>
            <person name="Wan K.L."/>
            <person name="Berriman M."/>
            <person name="Tomley F."/>
            <person name="Pain A."/>
        </authorList>
    </citation>
    <scope>NUCLEOTIDE SEQUENCE [LARGE SCALE GENOMIC DNA]</scope>
    <source>
        <strain evidence="2">Houghton</strain>
    </source>
</reference>
<dbReference type="VEuPathDB" id="ToxoDB:ETH2_1262300"/>
<dbReference type="OMA" id="PENTGCM"/>
<organism evidence="2 3">
    <name type="scientific">Eimeria tenella</name>
    <name type="common">Coccidian parasite</name>
    <dbReference type="NCBI Taxonomy" id="5802"/>
    <lineage>
        <taxon>Eukaryota</taxon>
        <taxon>Sar</taxon>
        <taxon>Alveolata</taxon>
        <taxon>Apicomplexa</taxon>
        <taxon>Conoidasida</taxon>
        <taxon>Coccidia</taxon>
        <taxon>Eucoccidiorida</taxon>
        <taxon>Eimeriorina</taxon>
        <taxon>Eimeriidae</taxon>
        <taxon>Eimeria</taxon>
    </lineage>
</organism>
<dbReference type="Proteomes" id="UP000030747">
    <property type="component" value="Unassembled WGS sequence"/>
</dbReference>
<sequence length="327" mass="35616">MMCAASPKQFSNPSKVKIHQDRSAEGGLSASEVRKIWGQPSDAIFANVSESHFACLDDRITAPSLYTPGGDLGEFALALTACGTAPNDAAILQILNAHVAALPGTRKFYHCTDDEALEHMESYLGLEGLDMFSPDPATQQEIIKAIEQPRNKEVDACAAGDLAQFSFGTSASSCKQQAAHPTLVIEFCCSTSGLSTAVMKAFFTVLWDTENPNQQRMQLEVLAGKRAPQAFLSFTRVNENKCKFKQEIATTEDCEAAGVAPLLRARGRQARALISHMNAVSARRKELAAFFTKNGFCSLSAEELASRMDRYGARLGRDLPFYRVSFI</sequence>
<evidence type="ECO:0000256" key="1">
    <source>
        <dbReference type="SAM" id="MobiDB-lite"/>
    </source>
</evidence>
<dbReference type="EMBL" id="HG674237">
    <property type="protein sequence ID" value="CDJ39201.1"/>
    <property type="molecule type" value="Genomic_DNA"/>
</dbReference>
<accession>U6KMI7</accession>
<evidence type="ECO:0000313" key="3">
    <source>
        <dbReference type="Proteomes" id="UP000030747"/>
    </source>
</evidence>
<name>U6KMI7_EIMTE</name>
<dbReference type="OrthoDB" id="361007at2759"/>
<dbReference type="VEuPathDB" id="ToxoDB:ETH_00021375"/>
<dbReference type="AlphaFoldDB" id="U6KMI7"/>
<evidence type="ECO:0000313" key="2">
    <source>
        <dbReference type="EMBL" id="CDJ39201.1"/>
    </source>
</evidence>
<reference evidence="2" key="2">
    <citation type="submission" date="2013-10" db="EMBL/GenBank/DDBJ databases">
        <authorList>
            <person name="Aslett M."/>
        </authorList>
    </citation>
    <scope>NUCLEOTIDE SEQUENCE [LARGE SCALE GENOMIC DNA]</scope>
    <source>
        <strain evidence="2">Houghton</strain>
    </source>
</reference>
<keyword evidence="3" id="KW-1185">Reference proteome</keyword>
<gene>
    <name evidence="2" type="ORF">ETH_00021375</name>
</gene>
<protein>
    <submittedName>
        <fullName evidence="2">Uncharacterized protein</fullName>
    </submittedName>
</protein>
<feature type="region of interest" description="Disordered" evidence="1">
    <location>
        <begin position="1"/>
        <end position="23"/>
    </location>
</feature>